<feature type="domain" description="Peptidase M28" evidence="16">
    <location>
        <begin position="150"/>
        <end position="343"/>
    </location>
</feature>
<evidence type="ECO:0000256" key="8">
    <source>
        <dbReference type="ARBA" id="ARBA00022824"/>
    </source>
</evidence>
<feature type="transmembrane region" description="Helical" evidence="15">
    <location>
        <begin position="548"/>
        <end position="575"/>
    </location>
</feature>
<keyword evidence="20" id="KW-1185">Reference proteome</keyword>
<evidence type="ECO:0000256" key="15">
    <source>
        <dbReference type="SAM" id="Phobius"/>
    </source>
</evidence>
<dbReference type="SUPFAM" id="SSF53187">
    <property type="entry name" value="Zn-dependent exopeptidases"/>
    <property type="match status" value="1"/>
</dbReference>
<evidence type="ECO:0000313" key="19">
    <source>
        <dbReference type="EMBL" id="EDV35713.1"/>
    </source>
</evidence>
<feature type="transmembrane region" description="Helical" evidence="15">
    <location>
        <begin position="491"/>
        <end position="512"/>
    </location>
</feature>
<evidence type="ECO:0000256" key="7">
    <source>
        <dbReference type="ARBA" id="ARBA00022801"/>
    </source>
</evidence>
<feature type="domain" description="Endoplasmic reticulum metallopeptidase 1/1-A TM" evidence="18">
    <location>
        <begin position="417"/>
        <end position="629"/>
    </location>
</feature>
<dbReference type="GO" id="GO:0006508">
    <property type="term" value="P:proteolysis"/>
    <property type="evidence" value="ECO:0007669"/>
    <property type="project" value="UniProtKB-KW"/>
</dbReference>
<dbReference type="GO" id="GO:0008235">
    <property type="term" value="F:metalloexopeptidase activity"/>
    <property type="evidence" value="ECO:0007669"/>
    <property type="project" value="InterPro"/>
</dbReference>
<dbReference type="AlphaFoldDB" id="B3MGH0"/>
<comment type="similarity">
    <text evidence="3">Belongs to the peptidase M28 family.</text>
</comment>
<dbReference type="Pfam" id="PF22249">
    <property type="entry name" value="ERMP1-TM"/>
    <property type="match status" value="1"/>
</dbReference>
<evidence type="ECO:0000256" key="14">
    <source>
        <dbReference type="ARBA" id="ARBA00078796"/>
    </source>
</evidence>
<evidence type="ECO:0000256" key="6">
    <source>
        <dbReference type="ARBA" id="ARBA00022723"/>
    </source>
</evidence>
<dbReference type="Pfam" id="PF22248">
    <property type="entry name" value="ERMP1_C"/>
    <property type="match status" value="1"/>
</dbReference>
<evidence type="ECO:0000256" key="3">
    <source>
        <dbReference type="ARBA" id="ARBA00010918"/>
    </source>
</evidence>
<dbReference type="InterPro" id="IPR053973">
    <property type="entry name" value="ERMP1-like_C"/>
</dbReference>
<dbReference type="Proteomes" id="UP000007801">
    <property type="component" value="Unassembled WGS sequence"/>
</dbReference>
<dbReference type="FunFam" id="3.40.630.10:FF:000008">
    <property type="entry name" value="Endoplasmic reticulum metallopeptidase 1"/>
    <property type="match status" value="1"/>
</dbReference>
<keyword evidence="4" id="KW-0645">Protease</keyword>
<dbReference type="Gene3D" id="3.40.630.10">
    <property type="entry name" value="Zn peptidases"/>
    <property type="match status" value="1"/>
</dbReference>
<keyword evidence="5 15" id="KW-0812">Transmembrane</keyword>
<dbReference type="CDD" id="cd03875">
    <property type="entry name" value="M28_Fxna_like"/>
    <property type="match status" value="1"/>
</dbReference>
<keyword evidence="11" id="KW-0482">Metalloprotease</keyword>
<dbReference type="GO" id="GO:0046872">
    <property type="term" value="F:metal ion binding"/>
    <property type="evidence" value="ECO:0007669"/>
    <property type="project" value="UniProtKB-KW"/>
</dbReference>
<keyword evidence="13" id="KW-0325">Glycoprotein</keyword>
<evidence type="ECO:0000256" key="13">
    <source>
        <dbReference type="ARBA" id="ARBA00023180"/>
    </source>
</evidence>
<gene>
    <name evidence="19" type="primary">Dana\GF12338</name>
    <name evidence="19" type="synonym">dana_GLEANR_12342</name>
    <name evidence="19" type="ORF">GF12338</name>
</gene>
<feature type="transmembrane region" description="Helical" evidence="15">
    <location>
        <begin position="382"/>
        <end position="401"/>
    </location>
</feature>
<evidence type="ECO:0000256" key="9">
    <source>
        <dbReference type="ARBA" id="ARBA00022833"/>
    </source>
</evidence>
<keyword evidence="12 15" id="KW-0472">Membrane</keyword>
<keyword evidence="8" id="KW-0256">Endoplasmic reticulum</keyword>
<evidence type="ECO:0000256" key="1">
    <source>
        <dbReference type="ARBA" id="ARBA00001947"/>
    </source>
</evidence>
<dbReference type="HOGENOM" id="CLU_007536_2_0_1"/>
<evidence type="ECO:0000259" key="18">
    <source>
        <dbReference type="Pfam" id="PF22249"/>
    </source>
</evidence>
<evidence type="ECO:0000313" key="20">
    <source>
        <dbReference type="Proteomes" id="UP000007801"/>
    </source>
</evidence>
<name>B3MGH0_DROAN</name>
<comment type="cofactor">
    <cofactor evidence="1">
        <name>Zn(2+)</name>
        <dbReference type="ChEBI" id="CHEBI:29105"/>
    </cofactor>
</comment>
<keyword evidence="7" id="KW-0378">Hydrolase</keyword>
<keyword evidence="9" id="KW-0862">Zinc</keyword>
<dbReference type="PANTHER" id="PTHR12147">
    <property type="entry name" value="METALLOPEPTIDASE M28 FAMILY MEMBER"/>
    <property type="match status" value="1"/>
</dbReference>
<dbReference type="InterPro" id="IPR045175">
    <property type="entry name" value="M28_fam"/>
</dbReference>
<dbReference type="EMBL" id="CH902619">
    <property type="protein sequence ID" value="EDV35713.1"/>
    <property type="molecule type" value="Genomic_DNA"/>
</dbReference>
<feature type="domain" description="Endoplasmic reticulum metallopeptidase 1-like C-terminal" evidence="17">
    <location>
        <begin position="645"/>
        <end position="868"/>
    </location>
</feature>
<feature type="transmembrane region" description="Helical" evidence="15">
    <location>
        <begin position="31"/>
        <end position="56"/>
    </location>
</feature>
<organism evidence="19 20">
    <name type="scientific">Drosophila ananassae</name>
    <name type="common">Fruit fly</name>
    <dbReference type="NCBI Taxonomy" id="7217"/>
    <lineage>
        <taxon>Eukaryota</taxon>
        <taxon>Metazoa</taxon>
        <taxon>Ecdysozoa</taxon>
        <taxon>Arthropoda</taxon>
        <taxon>Hexapoda</taxon>
        <taxon>Insecta</taxon>
        <taxon>Pterygota</taxon>
        <taxon>Neoptera</taxon>
        <taxon>Endopterygota</taxon>
        <taxon>Diptera</taxon>
        <taxon>Brachycera</taxon>
        <taxon>Muscomorpha</taxon>
        <taxon>Ephydroidea</taxon>
        <taxon>Drosophilidae</taxon>
        <taxon>Drosophila</taxon>
        <taxon>Sophophora</taxon>
    </lineage>
</organism>
<dbReference type="InterPro" id="IPR048024">
    <property type="entry name" value="Fxna-like_M28_dom"/>
</dbReference>
<dbReference type="GeneID" id="6495189"/>
<evidence type="ECO:0000256" key="5">
    <source>
        <dbReference type="ARBA" id="ARBA00022692"/>
    </source>
</evidence>
<evidence type="ECO:0000259" key="16">
    <source>
        <dbReference type="Pfam" id="PF04389"/>
    </source>
</evidence>
<feature type="transmembrane region" description="Helical" evidence="15">
    <location>
        <begin position="458"/>
        <end position="479"/>
    </location>
</feature>
<keyword evidence="10 15" id="KW-1133">Transmembrane helix</keyword>
<feature type="transmembrane region" description="Helical" evidence="15">
    <location>
        <begin position="587"/>
        <end position="608"/>
    </location>
</feature>
<accession>B3MGH0</accession>
<evidence type="ECO:0000256" key="11">
    <source>
        <dbReference type="ARBA" id="ARBA00023049"/>
    </source>
</evidence>
<dbReference type="GO" id="GO:0005789">
    <property type="term" value="C:endoplasmic reticulum membrane"/>
    <property type="evidence" value="ECO:0007669"/>
    <property type="project" value="UniProtKB-SubCell"/>
</dbReference>
<feature type="transmembrane region" description="Helical" evidence="15">
    <location>
        <begin position="615"/>
        <end position="633"/>
    </location>
</feature>
<sequence>MTDKEQLITADSLESAHVKKKLGITKLIPRLPWFVAGGYVVFWIMLFLGVVIPLFYHLPEGKTLEDAGPGNKAFIAERAQEDLRVFASIGTKVLSSDNNEIKTHNFILNRLETILGNVNDEIVTMEISAQTVSGTFIRNTQLHLYENVQNIVVKVTPTGNTNDKWILFNTHSDSKPTSPSAGDAGFMVVIGMEVLRLITTQDFKLKTTIVFVFNGAEENTLLGSHGFITQHPWAENCTVLVNMDAAGSGSKEILFQSKDPRLAKLYKKYVRHPFATAIAEEIYKSGIVPSDTDWSIYTTVKNTLVGYDIGQCINGFVYHTKYDRYDIIPLGSIQNTGDNALSLIVGLATEDWTETTETGTAVFFDFLGLFMISYTNTVAVKLNYAVAAVTIVLVYLSLLRIASVAKVTSEHVITWFVLILVVQVIAFVLGVGLPIVVAYVFDKYGLTLSYYSTPILSLGLYVCPSLVGLALPSCIYLKLQKNENLTYVQQLQMALHGHAVVLSLLCVALNYYGLRTTYVFTWTLIFYAIPLALNLLSTLHDRGWSWTFVLKVFQVIPFMYNSYIFYVLIVILTPMMGRFGQNTNPDLFISALAALGTVLSMGFLILLINMSRRSGIILVALVAVSAATIYVASSTEIGFPYRPKTNVQRLASLQVNRVLYEFDGTVSRNESGYLISLQDRRGSSPLTEAGVDLSNMRSLTADCNAWPVCAQPIPDWRYLKAYQNLTWIERKTPIQTPIPTPPLTLLNRTILDDGKTLQLVMRCNFTDHSTLVIQPLTDVTITKWSLLDSFRAVTPPYIVFYSYGLKKEFIDIIIELTKPDYDFEMPSTIVGIGRQFMNATGDAEAQAFYDSMPSFTAVVQWLADYHQYIF</sequence>
<dbReference type="eggNOG" id="KOG2194">
    <property type="taxonomic scope" value="Eukaryota"/>
</dbReference>
<dbReference type="PANTHER" id="PTHR12147:SF22">
    <property type="entry name" value="ENDOPLASMIC RETICULUM METALLOPEPTIDASE 1"/>
    <property type="match status" value="1"/>
</dbReference>
<comment type="subcellular location">
    <subcellularLocation>
        <location evidence="2">Endoplasmic reticulum membrane</location>
        <topology evidence="2">Multi-pass membrane protein</topology>
    </subcellularLocation>
</comment>
<dbReference type="InterPro" id="IPR053974">
    <property type="entry name" value="ERMP1_1-A_TM"/>
</dbReference>
<evidence type="ECO:0000259" key="17">
    <source>
        <dbReference type="Pfam" id="PF22248"/>
    </source>
</evidence>
<feature type="transmembrane region" description="Helical" evidence="15">
    <location>
        <begin position="413"/>
        <end position="438"/>
    </location>
</feature>
<dbReference type="PhylomeDB" id="B3MGH0"/>
<evidence type="ECO:0000256" key="12">
    <source>
        <dbReference type="ARBA" id="ARBA00023136"/>
    </source>
</evidence>
<feature type="transmembrane region" description="Helical" evidence="15">
    <location>
        <begin position="518"/>
        <end position="536"/>
    </location>
</feature>
<dbReference type="KEGG" id="dan:6495189"/>
<dbReference type="InParanoid" id="B3MGH0"/>
<evidence type="ECO:0000256" key="10">
    <source>
        <dbReference type="ARBA" id="ARBA00022989"/>
    </source>
</evidence>
<dbReference type="Pfam" id="PF04389">
    <property type="entry name" value="Peptidase_M28"/>
    <property type="match status" value="1"/>
</dbReference>
<evidence type="ECO:0000256" key="2">
    <source>
        <dbReference type="ARBA" id="ARBA00004477"/>
    </source>
</evidence>
<keyword evidence="6" id="KW-0479">Metal-binding</keyword>
<dbReference type="OrthoDB" id="76293at2759"/>
<reference evidence="19 20" key="1">
    <citation type="journal article" date="2007" name="Nature">
        <title>Evolution of genes and genomes on the Drosophila phylogeny.</title>
        <authorList>
            <consortium name="Drosophila 12 Genomes Consortium"/>
            <person name="Clark A.G."/>
            <person name="Eisen M.B."/>
            <person name="Smith D.R."/>
            <person name="Bergman C.M."/>
            <person name="Oliver B."/>
            <person name="Markow T.A."/>
            <person name="Kaufman T.C."/>
            <person name="Kellis M."/>
            <person name="Gelbart W."/>
            <person name="Iyer V.N."/>
            <person name="Pollard D.A."/>
            <person name="Sackton T.B."/>
            <person name="Larracuente A.M."/>
            <person name="Singh N.D."/>
            <person name="Abad J.P."/>
            <person name="Abt D.N."/>
            <person name="Adryan B."/>
            <person name="Aguade M."/>
            <person name="Akashi H."/>
            <person name="Anderson W.W."/>
            <person name="Aquadro C.F."/>
            <person name="Ardell D.H."/>
            <person name="Arguello R."/>
            <person name="Artieri C.G."/>
            <person name="Barbash D.A."/>
            <person name="Barker D."/>
            <person name="Barsanti P."/>
            <person name="Batterham P."/>
            <person name="Batzoglou S."/>
            <person name="Begun D."/>
            <person name="Bhutkar A."/>
            <person name="Blanco E."/>
            <person name="Bosak S.A."/>
            <person name="Bradley R.K."/>
            <person name="Brand A.D."/>
            <person name="Brent M.R."/>
            <person name="Brooks A.N."/>
            <person name="Brown R.H."/>
            <person name="Butlin R.K."/>
            <person name="Caggese C."/>
            <person name="Calvi B.R."/>
            <person name="Bernardo de Carvalho A."/>
            <person name="Caspi A."/>
            <person name="Castrezana S."/>
            <person name="Celniker S.E."/>
            <person name="Chang J.L."/>
            <person name="Chapple C."/>
            <person name="Chatterji S."/>
            <person name="Chinwalla A."/>
            <person name="Civetta A."/>
            <person name="Clifton S.W."/>
            <person name="Comeron J.M."/>
            <person name="Costello J.C."/>
            <person name="Coyne J.A."/>
            <person name="Daub J."/>
            <person name="David R.G."/>
            <person name="Delcher A.L."/>
            <person name="Delehaunty K."/>
            <person name="Do C.B."/>
            <person name="Ebling H."/>
            <person name="Edwards K."/>
            <person name="Eickbush T."/>
            <person name="Evans J.D."/>
            <person name="Filipski A."/>
            <person name="Findeiss S."/>
            <person name="Freyhult E."/>
            <person name="Fulton L."/>
            <person name="Fulton R."/>
            <person name="Garcia A.C."/>
            <person name="Gardiner A."/>
            <person name="Garfield D.A."/>
            <person name="Garvin B.E."/>
            <person name="Gibson G."/>
            <person name="Gilbert D."/>
            <person name="Gnerre S."/>
            <person name="Godfrey J."/>
            <person name="Good R."/>
            <person name="Gotea V."/>
            <person name="Gravely B."/>
            <person name="Greenberg A.J."/>
            <person name="Griffiths-Jones S."/>
            <person name="Gross S."/>
            <person name="Guigo R."/>
            <person name="Gustafson E.A."/>
            <person name="Haerty W."/>
            <person name="Hahn M.W."/>
            <person name="Halligan D.L."/>
            <person name="Halpern A.L."/>
            <person name="Halter G.M."/>
            <person name="Han M.V."/>
            <person name="Heger A."/>
            <person name="Hillier L."/>
            <person name="Hinrichs A.S."/>
            <person name="Holmes I."/>
            <person name="Hoskins R.A."/>
            <person name="Hubisz M.J."/>
            <person name="Hultmark D."/>
            <person name="Huntley M.A."/>
            <person name="Jaffe D.B."/>
            <person name="Jagadeeshan S."/>
            <person name="Jeck W.R."/>
            <person name="Johnson J."/>
            <person name="Jones C.D."/>
            <person name="Jordan W.C."/>
            <person name="Karpen G.H."/>
            <person name="Kataoka E."/>
            <person name="Keightley P.D."/>
            <person name="Kheradpour P."/>
            <person name="Kirkness E.F."/>
            <person name="Koerich L.B."/>
            <person name="Kristiansen K."/>
            <person name="Kudrna D."/>
            <person name="Kulathinal R.J."/>
            <person name="Kumar S."/>
            <person name="Kwok R."/>
            <person name="Lander E."/>
            <person name="Langley C.H."/>
            <person name="Lapoint R."/>
            <person name="Lazzaro B.P."/>
            <person name="Lee S.J."/>
            <person name="Levesque L."/>
            <person name="Li R."/>
            <person name="Lin C.F."/>
            <person name="Lin M.F."/>
            <person name="Lindblad-Toh K."/>
            <person name="Llopart A."/>
            <person name="Long M."/>
            <person name="Low L."/>
            <person name="Lozovsky E."/>
            <person name="Lu J."/>
            <person name="Luo M."/>
            <person name="Machado C.A."/>
            <person name="Makalowski W."/>
            <person name="Marzo M."/>
            <person name="Matsuda M."/>
            <person name="Matzkin L."/>
            <person name="McAllister B."/>
            <person name="McBride C.S."/>
            <person name="McKernan B."/>
            <person name="McKernan K."/>
            <person name="Mendez-Lago M."/>
            <person name="Minx P."/>
            <person name="Mollenhauer M.U."/>
            <person name="Montooth K."/>
            <person name="Mount S.M."/>
            <person name="Mu X."/>
            <person name="Myers E."/>
            <person name="Negre B."/>
            <person name="Newfeld S."/>
            <person name="Nielsen R."/>
            <person name="Noor M.A."/>
            <person name="O'Grady P."/>
            <person name="Pachter L."/>
            <person name="Papaceit M."/>
            <person name="Parisi M.J."/>
            <person name="Parisi M."/>
            <person name="Parts L."/>
            <person name="Pedersen J.S."/>
            <person name="Pesole G."/>
            <person name="Phillippy A.M."/>
            <person name="Ponting C.P."/>
            <person name="Pop M."/>
            <person name="Porcelli D."/>
            <person name="Powell J.R."/>
            <person name="Prohaska S."/>
            <person name="Pruitt K."/>
            <person name="Puig M."/>
            <person name="Quesneville H."/>
            <person name="Ram K.R."/>
            <person name="Rand D."/>
            <person name="Rasmussen M.D."/>
            <person name="Reed L.K."/>
            <person name="Reenan R."/>
            <person name="Reily A."/>
            <person name="Remington K.A."/>
            <person name="Rieger T.T."/>
            <person name="Ritchie M.G."/>
            <person name="Robin C."/>
            <person name="Rogers Y.H."/>
            <person name="Rohde C."/>
            <person name="Rozas J."/>
            <person name="Rubenfield M.J."/>
            <person name="Ruiz A."/>
            <person name="Russo S."/>
            <person name="Salzberg S.L."/>
            <person name="Sanchez-Gracia A."/>
            <person name="Saranga D.J."/>
            <person name="Sato H."/>
            <person name="Schaeffer S.W."/>
            <person name="Schatz M.C."/>
            <person name="Schlenke T."/>
            <person name="Schwartz R."/>
            <person name="Segarra C."/>
            <person name="Singh R.S."/>
            <person name="Sirot L."/>
            <person name="Sirota M."/>
            <person name="Sisneros N.B."/>
            <person name="Smith C.D."/>
            <person name="Smith T.F."/>
            <person name="Spieth J."/>
            <person name="Stage D.E."/>
            <person name="Stark A."/>
            <person name="Stephan W."/>
            <person name="Strausberg R.L."/>
            <person name="Strempel S."/>
            <person name="Sturgill D."/>
            <person name="Sutton G."/>
            <person name="Sutton G.G."/>
            <person name="Tao W."/>
            <person name="Teichmann S."/>
            <person name="Tobari Y.N."/>
            <person name="Tomimura Y."/>
            <person name="Tsolas J.M."/>
            <person name="Valente V.L."/>
            <person name="Venter E."/>
            <person name="Venter J.C."/>
            <person name="Vicario S."/>
            <person name="Vieira F.G."/>
            <person name="Vilella A.J."/>
            <person name="Villasante A."/>
            <person name="Walenz B."/>
            <person name="Wang J."/>
            <person name="Wasserman M."/>
            <person name="Watts T."/>
            <person name="Wilson D."/>
            <person name="Wilson R.K."/>
            <person name="Wing R.A."/>
            <person name="Wolfner M.F."/>
            <person name="Wong A."/>
            <person name="Wong G.K."/>
            <person name="Wu C.I."/>
            <person name="Wu G."/>
            <person name="Yamamoto D."/>
            <person name="Yang H.P."/>
            <person name="Yang S.P."/>
            <person name="Yorke J.A."/>
            <person name="Yoshida K."/>
            <person name="Zdobnov E."/>
            <person name="Zhang P."/>
            <person name="Zhang Y."/>
            <person name="Zimin A.V."/>
            <person name="Baldwin J."/>
            <person name="Abdouelleil A."/>
            <person name="Abdulkadir J."/>
            <person name="Abebe A."/>
            <person name="Abera B."/>
            <person name="Abreu J."/>
            <person name="Acer S.C."/>
            <person name="Aftuck L."/>
            <person name="Alexander A."/>
            <person name="An P."/>
            <person name="Anderson E."/>
            <person name="Anderson S."/>
            <person name="Arachi H."/>
            <person name="Azer M."/>
            <person name="Bachantsang P."/>
            <person name="Barry A."/>
            <person name="Bayul T."/>
            <person name="Berlin A."/>
            <person name="Bessette D."/>
            <person name="Bloom T."/>
            <person name="Blye J."/>
            <person name="Boguslavskiy L."/>
            <person name="Bonnet C."/>
            <person name="Boukhgalter B."/>
            <person name="Bourzgui I."/>
            <person name="Brown A."/>
            <person name="Cahill P."/>
            <person name="Channer S."/>
            <person name="Cheshatsang Y."/>
            <person name="Chuda L."/>
            <person name="Citroen M."/>
            <person name="Collymore A."/>
            <person name="Cooke P."/>
            <person name="Costello M."/>
            <person name="D'Aco K."/>
            <person name="Daza R."/>
            <person name="De Haan G."/>
            <person name="DeGray S."/>
            <person name="DeMaso C."/>
            <person name="Dhargay N."/>
            <person name="Dooley K."/>
            <person name="Dooley E."/>
            <person name="Doricent M."/>
            <person name="Dorje P."/>
            <person name="Dorjee K."/>
            <person name="Dupes A."/>
            <person name="Elong R."/>
            <person name="Falk J."/>
            <person name="Farina A."/>
            <person name="Faro S."/>
            <person name="Ferguson D."/>
            <person name="Fisher S."/>
            <person name="Foley C.D."/>
            <person name="Franke A."/>
            <person name="Friedrich D."/>
            <person name="Gadbois L."/>
            <person name="Gearin G."/>
            <person name="Gearin C.R."/>
            <person name="Giannoukos G."/>
            <person name="Goode T."/>
            <person name="Graham J."/>
            <person name="Grandbois E."/>
            <person name="Grewal S."/>
            <person name="Gyaltsen K."/>
            <person name="Hafez N."/>
            <person name="Hagos B."/>
            <person name="Hall J."/>
            <person name="Henson C."/>
            <person name="Hollinger A."/>
            <person name="Honan T."/>
            <person name="Huard M.D."/>
            <person name="Hughes L."/>
            <person name="Hurhula B."/>
            <person name="Husby M.E."/>
            <person name="Kamat A."/>
            <person name="Kanga B."/>
            <person name="Kashin S."/>
            <person name="Khazanovich D."/>
            <person name="Kisner P."/>
            <person name="Lance K."/>
            <person name="Lara M."/>
            <person name="Lee W."/>
            <person name="Lennon N."/>
            <person name="Letendre F."/>
            <person name="LeVine R."/>
            <person name="Lipovsky A."/>
            <person name="Liu X."/>
            <person name="Liu J."/>
            <person name="Liu S."/>
            <person name="Lokyitsang T."/>
            <person name="Lokyitsang Y."/>
            <person name="Lubonja R."/>
            <person name="Lui A."/>
            <person name="MacDonald P."/>
            <person name="Magnisalis V."/>
            <person name="Maru K."/>
            <person name="Matthews C."/>
            <person name="McCusker W."/>
            <person name="McDonough S."/>
            <person name="Mehta T."/>
            <person name="Meldrim J."/>
            <person name="Meneus L."/>
            <person name="Mihai O."/>
            <person name="Mihalev A."/>
            <person name="Mihova T."/>
            <person name="Mittelman R."/>
            <person name="Mlenga V."/>
            <person name="Montmayeur A."/>
            <person name="Mulrain L."/>
            <person name="Navidi A."/>
            <person name="Naylor J."/>
            <person name="Negash T."/>
            <person name="Nguyen T."/>
            <person name="Nguyen N."/>
            <person name="Nicol R."/>
            <person name="Norbu C."/>
            <person name="Norbu N."/>
            <person name="Novod N."/>
            <person name="O'Neill B."/>
            <person name="Osman S."/>
            <person name="Markiewicz E."/>
            <person name="Oyono O.L."/>
            <person name="Patti C."/>
            <person name="Phunkhang P."/>
            <person name="Pierre F."/>
            <person name="Priest M."/>
            <person name="Raghuraman S."/>
            <person name="Rege F."/>
            <person name="Reyes R."/>
            <person name="Rise C."/>
            <person name="Rogov P."/>
            <person name="Ross K."/>
            <person name="Ryan E."/>
            <person name="Settipalli S."/>
            <person name="Shea T."/>
            <person name="Sherpa N."/>
            <person name="Shi L."/>
            <person name="Shih D."/>
            <person name="Sparrow T."/>
            <person name="Spaulding J."/>
            <person name="Stalker J."/>
            <person name="Stange-Thomann N."/>
            <person name="Stavropoulos S."/>
            <person name="Stone C."/>
            <person name="Strader C."/>
            <person name="Tesfaye S."/>
            <person name="Thomson T."/>
            <person name="Thoulutsang Y."/>
            <person name="Thoulutsang D."/>
            <person name="Topham K."/>
            <person name="Topping I."/>
            <person name="Tsamla T."/>
            <person name="Vassiliev H."/>
            <person name="Vo A."/>
            <person name="Wangchuk T."/>
            <person name="Wangdi T."/>
            <person name="Weiand M."/>
            <person name="Wilkinson J."/>
            <person name="Wilson A."/>
            <person name="Yadav S."/>
            <person name="Young G."/>
            <person name="Yu Q."/>
            <person name="Zembek L."/>
            <person name="Zhong D."/>
            <person name="Zimmer A."/>
            <person name="Zwirko Z."/>
            <person name="Jaffe D.B."/>
            <person name="Alvarez P."/>
            <person name="Brockman W."/>
            <person name="Butler J."/>
            <person name="Chin C."/>
            <person name="Gnerre S."/>
            <person name="Grabherr M."/>
            <person name="Kleber M."/>
            <person name="Mauceli E."/>
            <person name="MacCallum I."/>
        </authorList>
    </citation>
    <scope>NUCLEOTIDE SEQUENCE [LARGE SCALE GENOMIC DNA]</scope>
    <source>
        <strain evidence="20">Tucson 14024-0371.13</strain>
    </source>
</reference>
<evidence type="ECO:0000256" key="4">
    <source>
        <dbReference type="ARBA" id="ARBA00022670"/>
    </source>
</evidence>
<protein>
    <recommendedName>
        <fullName evidence="14">FXNA-like protease</fullName>
    </recommendedName>
</protein>
<proteinExistence type="inferred from homology"/>
<dbReference type="InterPro" id="IPR007484">
    <property type="entry name" value="Peptidase_M28"/>
</dbReference>